<organism evidence="1 2">
    <name type="scientific">Pyxicephalus adspersus</name>
    <name type="common">African bullfrog</name>
    <dbReference type="NCBI Taxonomy" id="30357"/>
    <lineage>
        <taxon>Eukaryota</taxon>
        <taxon>Metazoa</taxon>
        <taxon>Chordata</taxon>
        <taxon>Craniata</taxon>
        <taxon>Vertebrata</taxon>
        <taxon>Euteleostomi</taxon>
        <taxon>Amphibia</taxon>
        <taxon>Batrachia</taxon>
        <taxon>Anura</taxon>
        <taxon>Neobatrachia</taxon>
        <taxon>Ranoidea</taxon>
        <taxon>Pyxicephalidae</taxon>
        <taxon>Pyxicephalinae</taxon>
        <taxon>Pyxicephalus</taxon>
    </lineage>
</organism>
<keyword evidence="2" id="KW-1185">Reference proteome</keyword>
<evidence type="ECO:0000313" key="1">
    <source>
        <dbReference type="EMBL" id="DBA14861.1"/>
    </source>
</evidence>
<evidence type="ECO:0000313" key="2">
    <source>
        <dbReference type="Proteomes" id="UP001181693"/>
    </source>
</evidence>
<reference evidence="1" key="1">
    <citation type="thesis" date="2020" institute="ProQuest LLC" country="789 East Eisenhower Parkway, Ann Arbor, MI, USA">
        <title>Comparative Genomics and Chromosome Evolution.</title>
        <authorList>
            <person name="Mudd A.B."/>
        </authorList>
    </citation>
    <scope>NUCLEOTIDE SEQUENCE</scope>
    <source>
        <strain evidence="1">1538</strain>
        <tissue evidence="1">Blood</tissue>
    </source>
</reference>
<sequence>MEIQEFNSRKPKSKFCFASLKVRTSSWQQHPPYTSPNQAAPYRPKYAPTHSYRSLFPIPFCSVQVLFWPKITIDLRV</sequence>
<dbReference type="EMBL" id="DYDO01000012">
    <property type="protein sequence ID" value="DBA14861.1"/>
    <property type="molecule type" value="Genomic_DNA"/>
</dbReference>
<accession>A0AAV2ZGW7</accession>
<name>A0AAV2ZGW7_PYXAD</name>
<dbReference type="Proteomes" id="UP001181693">
    <property type="component" value="Unassembled WGS sequence"/>
</dbReference>
<dbReference type="AlphaFoldDB" id="A0AAV2ZGW7"/>
<comment type="caution">
    <text evidence="1">The sequence shown here is derived from an EMBL/GenBank/DDBJ whole genome shotgun (WGS) entry which is preliminary data.</text>
</comment>
<gene>
    <name evidence="1" type="ORF">GDO54_004138</name>
</gene>
<protein>
    <submittedName>
        <fullName evidence="1">Uncharacterized protein</fullName>
    </submittedName>
</protein>
<proteinExistence type="predicted"/>